<evidence type="ECO:0000259" key="8">
    <source>
        <dbReference type="PROSITE" id="PS50850"/>
    </source>
</evidence>
<feature type="transmembrane region" description="Helical" evidence="7">
    <location>
        <begin position="137"/>
        <end position="157"/>
    </location>
</feature>
<evidence type="ECO:0000256" key="4">
    <source>
        <dbReference type="ARBA" id="ARBA00023136"/>
    </source>
</evidence>
<feature type="transmembrane region" description="Helical" evidence="7">
    <location>
        <begin position="645"/>
        <end position="664"/>
    </location>
</feature>
<organism evidence="9 10">
    <name type="scientific">Bombus terrestris</name>
    <name type="common">Buff-tailed bumblebee</name>
    <name type="synonym">Apis terrestris</name>
    <dbReference type="NCBI Taxonomy" id="30195"/>
    <lineage>
        <taxon>Eukaryota</taxon>
        <taxon>Metazoa</taxon>
        <taxon>Ecdysozoa</taxon>
        <taxon>Arthropoda</taxon>
        <taxon>Hexapoda</taxon>
        <taxon>Insecta</taxon>
        <taxon>Pterygota</taxon>
        <taxon>Neoptera</taxon>
        <taxon>Endopterygota</taxon>
        <taxon>Hymenoptera</taxon>
        <taxon>Apocrita</taxon>
        <taxon>Aculeata</taxon>
        <taxon>Apoidea</taxon>
        <taxon>Anthophila</taxon>
        <taxon>Apidae</taxon>
        <taxon>Bombus</taxon>
        <taxon>Bombus</taxon>
    </lineage>
</organism>
<feature type="region of interest" description="Disordered" evidence="6">
    <location>
        <begin position="254"/>
        <end position="433"/>
    </location>
</feature>
<keyword evidence="3 7" id="KW-1133">Transmembrane helix</keyword>
<dbReference type="Pfam" id="PF00083">
    <property type="entry name" value="Sugar_tr"/>
    <property type="match status" value="2"/>
</dbReference>
<reference evidence="10" key="1">
    <citation type="submission" date="2025-08" db="UniProtKB">
        <authorList>
            <consortium name="RefSeq"/>
        </authorList>
    </citation>
    <scope>IDENTIFICATION</scope>
</reference>
<dbReference type="InterPro" id="IPR036259">
    <property type="entry name" value="MFS_trans_sf"/>
</dbReference>
<feature type="transmembrane region" description="Helical" evidence="7">
    <location>
        <begin position="197"/>
        <end position="223"/>
    </location>
</feature>
<dbReference type="InterPro" id="IPR050549">
    <property type="entry name" value="MFS_Trehalose_Transporter"/>
</dbReference>
<evidence type="ECO:0000256" key="2">
    <source>
        <dbReference type="ARBA" id="ARBA00022692"/>
    </source>
</evidence>
<feature type="transmembrane region" description="Helical" evidence="7">
    <location>
        <begin position="478"/>
        <end position="497"/>
    </location>
</feature>
<dbReference type="InterPro" id="IPR020846">
    <property type="entry name" value="MFS_dom"/>
</dbReference>
<keyword evidence="4 7" id="KW-0472">Membrane</keyword>
<proteinExistence type="predicted"/>
<feature type="compositionally biased region" description="Polar residues" evidence="6">
    <location>
        <begin position="390"/>
        <end position="412"/>
    </location>
</feature>
<dbReference type="PANTHER" id="PTHR48021:SF46">
    <property type="entry name" value="MAJOR FACILITATOR SUPERFAMILY (MFS) PROFILE DOMAIN-CONTAINING PROTEIN"/>
    <property type="match status" value="1"/>
</dbReference>
<feature type="compositionally biased region" description="Polar residues" evidence="6">
    <location>
        <begin position="358"/>
        <end position="372"/>
    </location>
</feature>
<feature type="compositionally biased region" description="Basic and acidic residues" evidence="6">
    <location>
        <begin position="309"/>
        <end position="325"/>
    </location>
</feature>
<feature type="compositionally biased region" description="Polar residues" evidence="6">
    <location>
        <begin position="326"/>
        <end position="338"/>
    </location>
</feature>
<accession>A0A9B2JNS8</accession>
<feature type="transmembrane region" description="Helical" evidence="7">
    <location>
        <begin position="613"/>
        <end position="633"/>
    </location>
</feature>
<feature type="compositionally biased region" description="Basic and acidic residues" evidence="6">
    <location>
        <begin position="341"/>
        <end position="357"/>
    </location>
</feature>
<dbReference type="OrthoDB" id="4142200at2759"/>
<feature type="domain" description="Major facilitator superfamily (MFS) profile" evidence="8">
    <location>
        <begin position="37"/>
        <end position="668"/>
    </location>
</feature>
<dbReference type="GO" id="GO:0016020">
    <property type="term" value="C:membrane"/>
    <property type="evidence" value="ECO:0007669"/>
    <property type="project" value="UniProtKB-SubCell"/>
</dbReference>
<dbReference type="PRINTS" id="PR00171">
    <property type="entry name" value="SUGRTRNSPORT"/>
</dbReference>
<gene>
    <name evidence="10" type="primary">LOC100644618</name>
</gene>
<keyword evidence="5" id="KW-0325">Glycoprotein</keyword>
<protein>
    <submittedName>
        <fullName evidence="10">Facilitated trehalose transporter Tret1</fullName>
    </submittedName>
</protein>
<dbReference type="InterPro" id="IPR005828">
    <property type="entry name" value="MFS_sugar_transport-like"/>
</dbReference>
<feature type="transmembrane region" description="Helical" evidence="7">
    <location>
        <begin position="169"/>
        <end position="191"/>
    </location>
</feature>
<dbReference type="SUPFAM" id="SSF103473">
    <property type="entry name" value="MFS general substrate transporter"/>
    <property type="match status" value="1"/>
</dbReference>
<dbReference type="AlphaFoldDB" id="A0A9B2JNS8"/>
<dbReference type="PANTHER" id="PTHR48021">
    <property type="match status" value="1"/>
</dbReference>
<dbReference type="PROSITE" id="PS50850">
    <property type="entry name" value="MFS"/>
    <property type="match status" value="1"/>
</dbReference>
<feature type="compositionally biased region" description="Basic and acidic residues" evidence="6">
    <location>
        <begin position="413"/>
        <end position="431"/>
    </location>
</feature>
<feature type="compositionally biased region" description="Basic and acidic residues" evidence="6">
    <location>
        <begin position="373"/>
        <end position="389"/>
    </location>
</feature>
<dbReference type="KEGG" id="bter:100644618"/>
<evidence type="ECO:0000256" key="6">
    <source>
        <dbReference type="SAM" id="MobiDB-lite"/>
    </source>
</evidence>
<dbReference type="GeneID" id="100644618"/>
<evidence type="ECO:0000256" key="3">
    <source>
        <dbReference type="ARBA" id="ARBA00022989"/>
    </source>
</evidence>
<evidence type="ECO:0000256" key="1">
    <source>
        <dbReference type="ARBA" id="ARBA00004141"/>
    </source>
</evidence>
<dbReference type="RefSeq" id="XP_012171402.2">
    <property type="nucleotide sequence ID" value="XM_012316012.3"/>
</dbReference>
<dbReference type="Gene3D" id="1.20.1250.20">
    <property type="entry name" value="MFS general substrate transporter like domains"/>
    <property type="match status" value="2"/>
</dbReference>
<name>A0A9B2JNS8_BOMTE</name>
<evidence type="ECO:0000313" key="10">
    <source>
        <dbReference type="RefSeq" id="XP_012171402.2"/>
    </source>
</evidence>
<keyword evidence="2 7" id="KW-0812">Transmembrane</keyword>
<evidence type="ECO:0000256" key="7">
    <source>
        <dbReference type="SAM" id="Phobius"/>
    </source>
</evidence>
<sequence length="698" mass="78335">MSQRRTVPRRLPRGGDINRFHFSPEAEALRSPSSKWLHWLTAFTVMLNMIIVGTINGWTMISLHYLLSGTGDVPLTLTFDESSWIVSLTVLGSMIGSLLGAQLVVRTGFKTCLVLCNTMFTVGWFIIYVTTSVQVLYLARVILGVGIGIANTVNPMYLSGNFDIGINGVVSSLVGMSASTGSMLAYSLGILMTYESLLLTLVIVSFIAVMSNTCFSVIGYSSVARDRMMQSRRLEYYKDIESPHSEEIELRALRGQTRNELPSRSRSNLPLQSRSNLSSQSRSDLLSQTTSQLLQSSTSEIQRTPTIEIHPEPTSEIHPRTRSELHQPSTSELRQPSTIEIHPEPTSEIHLRTRSELHQPSTSELRQPSTSEIHPDPTSEIHPRTRSELHQPSTSELCQPSTSELRQPSTSEIHPDPTSEIHPRTRSELHLRSRTNLTTQSCVDSRGSTDIHDADRDESKYTCLTKLELILQRSNRKALFIMLGLIVAQHLSGNFITMQYMQVIFSKITMNIEPQQATILVLCVNHISNAITNIKVESLERRVFLVMSTLGSCFTLIILANYLMLHEYKSDVSTVSTFPAIDLIIYQIMFQIGLGTLPNVLLNELFPRKLKGFVRDIIVIFDGIIGFIMPKLYQVVTDNVGSYANYHIFAISCFLAFLMVLIWIPETKGKTYQQIEALLVGENLNSSNEEVRTNEMDS</sequence>
<dbReference type="InterPro" id="IPR003663">
    <property type="entry name" value="Sugar/inositol_transpt"/>
</dbReference>
<dbReference type="GO" id="GO:0022857">
    <property type="term" value="F:transmembrane transporter activity"/>
    <property type="evidence" value="ECO:0007669"/>
    <property type="project" value="InterPro"/>
</dbReference>
<feature type="transmembrane region" description="Helical" evidence="7">
    <location>
        <begin position="39"/>
        <end position="63"/>
    </location>
</feature>
<feature type="compositionally biased region" description="Low complexity" evidence="6">
    <location>
        <begin position="262"/>
        <end position="299"/>
    </location>
</feature>
<comment type="subcellular location">
    <subcellularLocation>
        <location evidence="1">Membrane</location>
        <topology evidence="1">Multi-pass membrane protein</topology>
    </subcellularLocation>
</comment>
<keyword evidence="9" id="KW-1185">Reference proteome</keyword>
<feature type="transmembrane region" description="Helical" evidence="7">
    <location>
        <begin position="543"/>
        <end position="564"/>
    </location>
</feature>
<dbReference type="Proteomes" id="UP000835206">
    <property type="component" value="Chromosome 14"/>
</dbReference>
<evidence type="ECO:0000313" key="9">
    <source>
        <dbReference type="Proteomes" id="UP000835206"/>
    </source>
</evidence>
<feature type="transmembrane region" description="Helical" evidence="7">
    <location>
        <begin position="112"/>
        <end position="131"/>
    </location>
</feature>
<feature type="transmembrane region" description="Helical" evidence="7">
    <location>
        <begin position="83"/>
        <end position="105"/>
    </location>
</feature>
<evidence type="ECO:0000256" key="5">
    <source>
        <dbReference type="ARBA" id="ARBA00023180"/>
    </source>
</evidence>